<dbReference type="KEGG" id="sedi:EBB79_02120"/>
<dbReference type="RefSeq" id="WP_127747248.1">
    <property type="nucleotide sequence ID" value="NZ_CP033219.1"/>
</dbReference>
<organism evidence="1 2">
    <name type="scientific">Parasedimentitalea marina</name>
    <dbReference type="NCBI Taxonomy" id="2483033"/>
    <lineage>
        <taxon>Bacteria</taxon>
        <taxon>Pseudomonadati</taxon>
        <taxon>Pseudomonadota</taxon>
        <taxon>Alphaproteobacteria</taxon>
        <taxon>Rhodobacterales</taxon>
        <taxon>Paracoccaceae</taxon>
        <taxon>Parasedimentitalea</taxon>
    </lineage>
</organism>
<proteinExistence type="predicted"/>
<dbReference type="Proteomes" id="UP000283063">
    <property type="component" value="Chromosome"/>
</dbReference>
<sequence length="113" mass="12315">MHPVVLLIGRLPAVIGDVARQLDHLPIQWLGAHDHPEVVRQLETEPRIACVIMGAGLDDGIRGDLIGVIAALRPDVCIHLKDRSSGPEGLVPFVERVVQQELLSLPSRMELAV</sequence>
<dbReference type="OrthoDB" id="4471257at2"/>
<protein>
    <submittedName>
        <fullName evidence="1">Uncharacterized protein</fullName>
    </submittedName>
</protein>
<keyword evidence="2" id="KW-1185">Reference proteome</keyword>
<name>A0A3T0MYG2_9RHOB</name>
<evidence type="ECO:0000313" key="1">
    <source>
        <dbReference type="EMBL" id="AZV76808.1"/>
    </source>
</evidence>
<reference evidence="1 2" key="1">
    <citation type="submission" date="2018-10" db="EMBL/GenBank/DDBJ databases">
        <title>Parasedimentitalea marina sp. nov., a psychrophilic bacterium isolated from deep seawater of the New Britain Trench.</title>
        <authorList>
            <person name="Cao J."/>
        </authorList>
    </citation>
    <scope>NUCLEOTIDE SEQUENCE [LARGE SCALE GENOMIC DNA]</scope>
    <source>
        <strain evidence="1 2">W43</strain>
    </source>
</reference>
<evidence type="ECO:0000313" key="2">
    <source>
        <dbReference type="Proteomes" id="UP000283063"/>
    </source>
</evidence>
<gene>
    <name evidence="1" type="ORF">EBB79_02120</name>
</gene>
<accession>A0A3T0MYG2</accession>
<dbReference type="EMBL" id="CP033219">
    <property type="protein sequence ID" value="AZV76808.1"/>
    <property type="molecule type" value="Genomic_DNA"/>
</dbReference>
<dbReference type="AlphaFoldDB" id="A0A3T0MYG2"/>